<proteinExistence type="predicted"/>
<comment type="caution">
    <text evidence="1">The sequence shown here is derived from an EMBL/GenBank/DDBJ whole genome shotgun (WGS) entry which is preliminary data.</text>
</comment>
<accession>A0ACC3ARB6</accession>
<keyword evidence="2" id="KW-1185">Reference proteome</keyword>
<dbReference type="EMBL" id="JAOPJF010000087">
    <property type="protein sequence ID" value="KAK1140224.1"/>
    <property type="molecule type" value="Genomic_DNA"/>
</dbReference>
<dbReference type="Proteomes" id="UP001177260">
    <property type="component" value="Unassembled WGS sequence"/>
</dbReference>
<organism evidence="1 2">
    <name type="scientific">Aspergillus melleus</name>
    <dbReference type="NCBI Taxonomy" id="138277"/>
    <lineage>
        <taxon>Eukaryota</taxon>
        <taxon>Fungi</taxon>
        <taxon>Dikarya</taxon>
        <taxon>Ascomycota</taxon>
        <taxon>Pezizomycotina</taxon>
        <taxon>Eurotiomycetes</taxon>
        <taxon>Eurotiomycetidae</taxon>
        <taxon>Eurotiales</taxon>
        <taxon>Aspergillaceae</taxon>
        <taxon>Aspergillus</taxon>
        <taxon>Aspergillus subgen. Circumdati</taxon>
    </lineage>
</organism>
<evidence type="ECO:0000313" key="1">
    <source>
        <dbReference type="EMBL" id="KAK1140224.1"/>
    </source>
</evidence>
<name>A0ACC3ARB6_9EURO</name>
<protein>
    <submittedName>
        <fullName evidence="1">Uncharacterized protein</fullName>
    </submittedName>
</protein>
<reference evidence="1 2" key="1">
    <citation type="journal article" date="2023" name="ACS Omega">
        <title>Identification of the Neoaspergillic Acid Biosynthesis Gene Cluster by Establishing an In Vitro CRISPR-Ribonucleoprotein Genetic System in Aspergillus melleus.</title>
        <authorList>
            <person name="Yuan B."/>
            <person name="Grau M.F."/>
            <person name="Murata R.M."/>
            <person name="Torok T."/>
            <person name="Venkateswaran K."/>
            <person name="Stajich J.E."/>
            <person name="Wang C.C.C."/>
        </authorList>
    </citation>
    <scope>NUCLEOTIDE SEQUENCE [LARGE SCALE GENOMIC DNA]</scope>
    <source>
        <strain evidence="1 2">IMV 1140</strain>
    </source>
</reference>
<evidence type="ECO:0000313" key="2">
    <source>
        <dbReference type="Proteomes" id="UP001177260"/>
    </source>
</evidence>
<gene>
    <name evidence="1" type="ORF">N8T08_010521</name>
</gene>
<sequence length="178" mass="18905">MGGNAMIVKLLLERTTTTRQIDSRDCSGRTPLSYAASSGNASTVECLLEQGEVDPASRDITGRTPLFYATYSGHMAAVKLFLSKPEVDPLSESNIGRSPLSIAAEARYFSINALLIQECKRRGVVVGHVDQPVPTAFAPPHIPHAGCDSLKGLISVKNALQVAHLASIPPINLLSVGL</sequence>